<dbReference type="InterPro" id="IPR026250">
    <property type="entry name" value="ITPRIP-like"/>
</dbReference>
<evidence type="ECO:0000313" key="4">
    <source>
        <dbReference type="Proteomes" id="UP000796761"/>
    </source>
</evidence>
<dbReference type="InterPro" id="IPR024810">
    <property type="entry name" value="MAB21L/cGLR"/>
</dbReference>
<dbReference type="PANTHER" id="PTHR10656:SF40">
    <property type="entry name" value="INOSITOL 1,4,5-TRISPHOSPHATE RECEPTOR-INTERACTING PROTEIN-LIKE 1"/>
    <property type="match status" value="1"/>
</dbReference>
<comment type="caution">
    <text evidence="3">The sequence shown here is derived from an EMBL/GenBank/DDBJ whole genome shotgun (WGS) entry which is preliminary data.</text>
</comment>
<dbReference type="OrthoDB" id="9034619at2759"/>
<evidence type="ECO:0000256" key="1">
    <source>
        <dbReference type="SAM" id="Phobius"/>
    </source>
</evidence>
<feature type="signal peptide" evidence="2">
    <location>
        <begin position="1"/>
        <end position="20"/>
    </location>
</feature>
<organism evidence="3 4">
    <name type="scientific">Zosterops borbonicus</name>
    <dbReference type="NCBI Taxonomy" id="364589"/>
    <lineage>
        <taxon>Eukaryota</taxon>
        <taxon>Metazoa</taxon>
        <taxon>Chordata</taxon>
        <taxon>Craniata</taxon>
        <taxon>Vertebrata</taxon>
        <taxon>Euteleostomi</taxon>
        <taxon>Archelosauria</taxon>
        <taxon>Archosauria</taxon>
        <taxon>Dinosauria</taxon>
        <taxon>Saurischia</taxon>
        <taxon>Theropoda</taxon>
        <taxon>Coelurosauria</taxon>
        <taxon>Aves</taxon>
        <taxon>Neognathae</taxon>
        <taxon>Neoaves</taxon>
        <taxon>Telluraves</taxon>
        <taxon>Australaves</taxon>
        <taxon>Passeriformes</taxon>
        <taxon>Sylvioidea</taxon>
        <taxon>Zosteropidae</taxon>
        <taxon>Zosterops</taxon>
    </lineage>
</organism>
<protein>
    <recommendedName>
        <fullName evidence="5">Mab-21-like HhH/H2TH-like domain-containing protein</fullName>
    </recommendedName>
</protein>
<dbReference type="GO" id="GO:0016020">
    <property type="term" value="C:membrane"/>
    <property type="evidence" value="ECO:0007669"/>
    <property type="project" value="TreeGrafter"/>
</dbReference>
<keyword evidence="1" id="KW-0812">Transmembrane</keyword>
<dbReference type="PRINTS" id="PR02107">
    <property type="entry name" value="INOS145TPRIP"/>
</dbReference>
<feature type="transmembrane region" description="Helical" evidence="1">
    <location>
        <begin position="64"/>
        <end position="85"/>
    </location>
</feature>
<keyword evidence="1" id="KW-0472">Membrane</keyword>
<dbReference type="PANTHER" id="PTHR10656">
    <property type="entry name" value="CELL FATE DETERMINING PROTEIN MAB21-RELATED"/>
    <property type="match status" value="1"/>
</dbReference>
<dbReference type="Gene3D" id="1.10.1410.40">
    <property type="match status" value="1"/>
</dbReference>
<sequence>MDAITFLYMLLQSLIHYLRSVGDVVDEETRWRMEEHATRQELERLWLEWEMEQLAQKQSGVVQYLPLLAISVLLVLVFVLCFMGWKRSLRREEPGEENMNANEAAAVGNEVGDHIQENIGRVLVEHIQWPVQDLQRGCEWITGLVDNYTAYFGHVLSDSFYPVLQRAIGVGSAFEGWSPREQDVVYRVLIPMTPPRGHSFHLELDSAEHRHVRNFLLQRAIGVGSAFEGWSPREQDVVYRVLIPMTPPRGHSFHLELDSAEHRHVRNFRVRVQLECTCSKEQQAEKMLCFLHHPEEELRENQDLSLLDTLCTDSYLDVHKTARWFYQLVRAVWPALPQSHSWHLKLLPSRRSCQFQVTNGTETFRTEMLFGVRRDNSHIFVSSQTREAYTQSTTWPESYAVAEAKFFKHIARQAPPDSLHLKCLQFFIHLQLGLSFSTYTMKTIVMHLLNTVPVSQWRRRHFLRRLIGINESLRLCLEVKHLSHFIVGNRRLPVEIRLPRDLQSAEPPNLFHQLAMDPVAHSQAMSEYLDLQRRLIGILKPED</sequence>
<keyword evidence="1" id="KW-1133">Transmembrane helix</keyword>
<evidence type="ECO:0008006" key="5">
    <source>
        <dbReference type="Google" id="ProtNLM"/>
    </source>
</evidence>
<feature type="chain" id="PRO_5035454759" description="Mab-21-like HhH/H2TH-like domain-containing protein" evidence="2">
    <location>
        <begin position="21"/>
        <end position="543"/>
    </location>
</feature>
<evidence type="ECO:0000313" key="3">
    <source>
        <dbReference type="EMBL" id="TRZ16991.1"/>
    </source>
</evidence>
<keyword evidence="4" id="KW-1185">Reference proteome</keyword>
<evidence type="ECO:0000256" key="2">
    <source>
        <dbReference type="SAM" id="SignalP"/>
    </source>
</evidence>
<accession>A0A8K1GFE4</accession>
<name>A0A8K1GFE4_9PASS</name>
<dbReference type="SMART" id="SM01265">
    <property type="entry name" value="Mab-21"/>
    <property type="match status" value="1"/>
</dbReference>
<dbReference type="EMBL" id="SWJQ01000287">
    <property type="protein sequence ID" value="TRZ16991.1"/>
    <property type="molecule type" value="Genomic_DNA"/>
</dbReference>
<keyword evidence="2" id="KW-0732">Signal</keyword>
<dbReference type="Proteomes" id="UP000796761">
    <property type="component" value="Unassembled WGS sequence"/>
</dbReference>
<dbReference type="AlphaFoldDB" id="A0A8K1GFE4"/>
<reference evidence="3" key="1">
    <citation type="submission" date="2019-04" db="EMBL/GenBank/DDBJ databases">
        <title>Genome assembly of Zosterops borbonicus 15179.</title>
        <authorList>
            <person name="Leroy T."/>
            <person name="Anselmetti Y."/>
            <person name="Tilak M.-K."/>
            <person name="Nabholz B."/>
        </authorList>
    </citation>
    <scope>NUCLEOTIDE SEQUENCE</scope>
    <source>
        <strain evidence="3">HGM_15179</strain>
        <tissue evidence="3">Muscle</tissue>
    </source>
</reference>
<gene>
    <name evidence="3" type="ORF">HGM15179_010085</name>
</gene>
<proteinExistence type="predicted"/>